<evidence type="ECO:0000313" key="1">
    <source>
        <dbReference type="EMBL" id="SBS71225.1"/>
    </source>
</evidence>
<dbReference type="SUPFAM" id="SSF53448">
    <property type="entry name" value="Nucleotide-diphospho-sugar transferases"/>
    <property type="match status" value="1"/>
</dbReference>
<dbReference type="EMBL" id="FLQR01000002">
    <property type="protein sequence ID" value="SBS71225.1"/>
    <property type="molecule type" value="Genomic_DNA"/>
</dbReference>
<evidence type="ECO:0008006" key="2">
    <source>
        <dbReference type="Google" id="ProtNLM"/>
    </source>
</evidence>
<accession>A0A1Y5NXY9</accession>
<dbReference type="AlphaFoldDB" id="A0A1Y5NXY9"/>
<dbReference type="InterPro" id="IPR029044">
    <property type="entry name" value="Nucleotide-diphossugar_trans"/>
</dbReference>
<reference evidence="1" key="1">
    <citation type="submission" date="2016-03" db="EMBL/GenBank/DDBJ databases">
        <authorList>
            <person name="Ploux O."/>
        </authorList>
    </citation>
    <scope>NUCLEOTIDE SEQUENCE</scope>
    <source>
        <strain evidence="1">UC1</strain>
    </source>
</reference>
<name>A0A1Y5NXY9_9MICO</name>
<proteinExistence type="predicted"/>
<protein>
    <recommendedName>
        <fullName evidence="2">Glycosyltransferase</fullName>
    </recommendedName>
</protein>
<sequence length="252" mass="28420">MVSLTSYGSRLKTVHIAVESIARSRVRPARFILWVSDAGFVDQLPPSLERLRRRGLEIRACPDYGPHKKQFLYASLLASHKIPLVVCDDDAIYPRQWLRGLMSAHRRHPDLVLAYRAHLVRTEGDVILPYSAWPPAVSEIASYAVMGTGVGGLLYPPLLLDAIREEGEAFIVKAPRADDVWVHYVSVRAGIRTMQIASRWRDYPQIPRTQVGTLYGRNVRDGGNDTQVRQTYGAEEIHRIAQSIPHSYVARS</sequence>
<organism evidence="1">
    <name type="scientific">uncultured Microbacterium sp</name>
    <dbReference type="NCBI Taxonomy" id="191216"/>
    <lineage>
        <taxon>Bacteria</taxon>
        <taxon>Bacillati</taxon>
        <taxon>Actinomycetota</taxon>
        <taxon>Actinomycetes</taxon>
        <taxon>Micrococcales</taxon>
        <taxon>Microbacteriaceae</taxon>
        <taxon>Microbacterium</taxon>
        <taxon>environmental samples</taxon>
    </lineage>
</organism>
<gene>
    <name evidence="1" type="ORF">MIPYR_100063</name>
</gene>